<name>A0A1A9W2H3_9MUSC</name>
<keyword evidence="1" id="KW-1133">Transmembrane helix</keyword>
<keyword evidence="1" id="KW-0812">Transmembrane</keyword>
<reference evidence="2" key="2">
    <citation type="submission" date="2020-05" db="UniProtKB">
        <authorList>
            <consortium name="EnsemblMetazoa"/>
        </authorList>
    </citation>
    <scope>IDENTIFICATION</scope>
    <source>
        <strain evidence="2">IAEA</strain>
    </source>
</reference>
<accession>A0A1A9W2H3</accession>
<keyword evidence="3" id="KW-1185">Reference proteome</keyword>
<dbReference type="AlphaFoldDB" id="A0A1A9W2H3"/>
<dbReference type="VEuPathDB" id="VectorBase:GBRI003971"/>
<dbReference type="Proteomes" id="UP000091820">
    <property type="component" value="Unassembled WGS sequence"/>
</dbReference>
<dbReference type="EnsemblMetazoa" id="GBRI003971-RA">
    <property type="protein sequence ID" value="GBRI003971-PA"/>
    <property type="gene ID" value="GBRI003971"/>
</dbReference>
<organism evidence="2 3">
    <name type="scientific">Glossina brevipalpis</name>
    <dbReference type="NCBI Taxonomy" id="37001"/>
    <lineage>
        <taxon>Eukaryota</taxon>
        <taxon>Metazoa</taxon>
        <taxon>Ecdysozoa</taxon>
        <taxon>Arthropoda</taxon>
        <taxon>Hexapoda</taxon>
        <taxon>Insecta</taxon>
        <taxon>Pterygota</taxon>
        <taxon>Neoptera</taxon>
        <taxon>Endopterygota</taxon>
        <taxon>Diptera</taxon>
        <taxon>Brachycera</taxon>
        <taxon>Muscomorpha</taxon>
        <taxon>Hippoboscoidea</taxon>
        <taxon>Glossinidae</taxon>
        <taxon>Glossina</taxon>
    </lineage>
</organism>
<sequence length="151" mass="17829">MDLALKKLYWMHTLARSVLRHDQPFIFVPWHDQVFDMISRYCQHFNTVSTFDRLEDKYMATSLEPACGMISVTFVKFCVIKCEIIDDEMGKLKSTSKHIIMRNPPNHTVSLLIISELHIKRKIYLYHEMIQIIVIVIVTFIAHTSFSYVVY</sequence>
<proteinExistence type="predicted"/>
<evidence type="ECO:0000313" key="3">
    <source>
        <dbReference type="Proteomes" id="UP000091820"/>
    </source>
</evidence>
<reference evidence="3" key="1">
    <citation type="submission" date="2014-03" db="EMBL/GenBank/DDBJ databases">
        <authorList>
            <person name="Aksoy S."/>
            <person name="Warren W."/>
            <person name="Wilson R.K."/>
        </authorList>
    </citation>
    <scope>NUCLEOTIDE SEQUENCE [LARGE SCALE GENOMIC DNA]</scope>
    <source>
        <strain evidence="3">IAEA</strain>
    </source>
</reference>
<protein>
    <submittedName>
        <fullName evidence="2">Uncharacterized protein</fullName>
    </submittedName>
</protein>
<evidence type="ECO:0000256" key="1">
    <source>
        <dbReference type="SAM" id="Phobius"/>
    </source>
</evidence>
<evidence type="ECO:0000313" key="2">
    <source>
        <dbReference type="EnsemblMetazoa" id="GBRI003971-PA"/>
    </source>
</evidence>
<keyword evidence="1" id="KW-0472">Membrane</keyword>
<feature type="transmembrane region" description="Helical" evidence="1">
    <location>
        <begin position="129"/>
        <end position="150"/>
    </location>
</feature>